<dbReference type="HOGENOM" id="CLU_1108960_0_0_1"/>
<dbReference type="eggNOG" id="ENOG502SDGA">
    <property type="taxonomic scope" value="Eukaryota"/>
</dbReference>
<dbReference type="KEGG" id="tet:TTHERM_00304180"/>
<dbReference type="InterPro" id="IPR000182">
    <property type="entry name" value="GNAT_dom"/>
</dbReference>
<keyword evidence="2" id="KW-0472">Membrane</keyword>
<dbReference type="AlphaFoldDB" id="I7M943"/>
<gene>
    <name evidence="4" type="ORF">TTHERM_00304180</name>
</gene>
<feature type="domain" description="N-acetyltransferase" evidence="3">
    <location>
        <begin position="88"/>
        <end position="251"/>
    </location>
</feature>
<dbReference type="GO" id="GO:0008080">
    <property type="term" value="F:N-acetyltransferase activity"/>
    <property type="evidence" value="ECO:0007669"/>
    <property type="project" value="InterPro"/>
</dbReference>
<evidence type="ECO:0000313" key="4">
    <source>
        <dbReference type="EMBL" id="EAS00750.1"/>
    </source>
</evidence>
<protein>
    <submittedName>
        <fullName evidence="4">Acetyltransferase (GNAT) domain protein</fullName>
    </submittedName>
</protein>
<dbReference type="STRING" id="312017.I7M943"/>
<feature type="transmembrane region" description="Helical" evidence="2">
    <location>
        <begin position="74"/>
        <end position="93"/>
    </location>
</feature>
<keyword evidence="5" id="KW-1185">Reference proteome</keyword>
<evidence type="ECO:0000256" key="2">
    <source>
        <dbReference type="SAM" id="Phobius"/>
    </source>
</evidence>
<evidence type="ECO:0000259" key="3">
    <source>
        <dbReference type="PROSITE" id="PS51186"/>
    </source>
</evidence>
<dbReference type="Proteomes" id="UP000009168">
    <property type="component" value="Unassembled WGS sequence"/>
</dbReference>
<dbReference type="GeneID" id="7843182"/>
<reference evidence="5" key="1">
    <citation type="journal article" date="2006" name="PLoS Biol.">
        <title>Macronuclear genome sequence of the ciliate Tetrahymena thermophila, a model eukaryote.</title>
        <authorList>
            <person name="Eisen J.A."/>
            <person name="Coyne R.S."/>
            <person name="Wu M."/>
            <person name="Wu D."/>
            <person name="Thiagarajan M."/>
            <person name="Wortman J.R."/>
            <person name="Badger J.H."/>
            <person name="Ren Q."/>
            <person name="Amedeo P."/>
            <person name="Jones K.M."/>
            <person name="Tallon L.J."/>
            <person name="Delcher A.L."/>
            <person name="Salzberg S.L."/>
            <person name="Silva J.C."/>
            <person name="Haas B.J."/>
            <person name="Majoros W.H."/>
            <person name="Farzad M."/>
            <person name="Carlton J.M."/>
            <person name="Smith R.K. Jr."/>
            <person name="Garg J."/>
            <person name="Pearlman R.E."/>
            <person name="Karrer K.M."/>
            <person name="Sun L."/>
            <person name="Manning G."/>
            <person name="Elde N.C."/>
            <person name="Turkewitz A.P."/>
            <person name="Asai D.J."/>
            <person name="Wilkes D.E."/>
            <person name="Wang Y."/>
            <person name="Cai H."/>
            <person name="Collins K."/>
            <person name="Stewart B.A."/>
            <person name="Lee S.R."/>
            <person name="Wilamowska K."/>
            <person name="Weinberg Z."/>
            <person name="Ruzzo W.L."/>
            <person name="Wloga D."/>
            <person name="Gaertig J."/>
            <person name="Frankel J."/>
            <person name="Tsao C.-C."/>
            <person name="Gorovsky M.A."/>
            <person name="Keeling P.J."/>
            <person name="Waller R.F."/>
            <person name="Patron N.J."/>
            <person name="Cherry J.M."/>
            <person name="Stover N.A."/>
            <person name="Krieger C.J."/>
            <person name="del Toro C."/>
            <person name="Ryder H.F."/>
            <person name="Williamson S.C."/>
            <person name="Barbeau R.A."/>
            <person name="Hamilton E.P."/>
            <person name="Orias E."/>
        </authorList>
    </citation>
    <scope>NUCLEOTIDE SEQUENCE [LARGE SCALE GENOMIC DNA]</scope>
    <source>
        <strain evidence="5">SB210</strain>
    </source>
</reference>
<dbReference type="Pfam" id="PF00583">
    <property type="entry name" value="Acetyltransf_1"/>
    <property type="match status" value="1"/>
</dbReference>
<dbReference type="CDD" id="cd04301">
    <property type="entry name" value="NAT_SF"/>
    <property type="match status" value="1"/>
</dbReference>
<dbReference type="EMBL" id="GG662608">
    <property type="protein sequence ID" value="EAS00750.1"/>
    <property type="molecule type" value="Genomic_DNA"/>
</dbReference>
<dbReference type="InterPro" id="IPR050769">
    <property type="entry name" value="NAT_camello-type"/>
</dbReference>
<proteinExistence type="predicted"/>
<dbReference type="SUPFAM" id="SSF55729">
    <property type="entry name" value="Acyl-CoA N-acyltransferases (Nat)"/>
    <property type="match status" value="1"/>
</dbReference>
<dbReference type="RefSeq" id="XP_001020995.1">
    <property type="nucleotide sequence ID" value="XM_001020995.3"/>
</dbReference>
<keyword evidence="2" id="KW-0812">Transmembrane</keyword>
<dbReference type="Gene3D" id="3.40.630.30">
    <property type="match status" value="1"/>
</dbReference>
<keyword evidence="2" id="KW-1133">Transmembrane helix</keyword>
<organism evidence="4 5">
    <name type="scientific">Tetrahymena thermophila (strain SB210)</name>
    <dbReference type="NCBI Taxonomy" id="312017"/>
    <lineage>
        <taxon>Eukaryota</taxon>
        <taxon>Sar</taxon>
        <taxon>Alveolata</taxon>
        <taxon>Ciliophora</taxon>
        <taxon>Intramacronucleata</taxon>
        <taxon>Oligohymenophorea</taxon>
        <taxon>Hymenostomatida</taxon>
        <taxon>Tetrahymenina</taxon>
        <taxon>Tetrahymenidae</taxon>
        <taxon>Tetrahymena</taxon>
    </lineage>
</organism>
<dbReference type="OrthoDB" id="41532at2759"/>
<dbReference type="PROSITE" id="PS51186">
    <property type="entry name" value="GNAT"/>
    <property type="match status" value="1"/>
</dbReference>
<dbReference type="InParanoid" id="I7M943"/>
<dbReference type="InterPro" id="IPR016181">
    <property type="entry name" value="Acyl_CoA_acyltransferase"/>
</dbReference>
<sequence>MADSIKIVQFQDKYKDQVVDLVKRETAANVGVKRLKWITLFFKRNGFIVSTVYVMTTVYIFNFLLGLFTSKNNIFVSAIILASFIFFVILPQLSKKLAKQAVHYSESIAENDLDDIKGTYLAQDDKNFWVAIDEYDNVCGCVSLSNQMPMETQYHLGKYIKENDGIKVAEIKRMAVNPNYRRRGIGSKLCNEAVNFAKQKNFRAIVNTTVTLNQPLIGLYKKAGFFKVSSFFFQVLWKIFGIQVEVYLKLL</sequence>
<accession>I7M943</accession>
<keyword evidence="1" id="KW-0808">Transferase</keyword>
<evidence type="ECO:0000313" key="5">
    <source>
        <dbReference type="Proteomes" id="UP000009168"/>
    </source>
</evidence>
<evidence type="ECO:0000256" key="1">
    <source>
        <dbReference type="ARBA" id="ARBA00022679"/>
    </source>
</evidence>
<name>I7M943_TETTS</name>
<dbReference type="PANTHER" id="PTHR13947">
    <property type="entry name" value="GNAT FAMILY N-ACETYLTRANSFERASE"/>
    <property type="match status" value="1"/>
</dbReference>
<dbReference type="PANTHER" id="PTHR13947:SF37">
    <property type="entry name" value="LD18367P"/>
    <property type="match status" value="1"/>
</dbReference>
<feature type="transmembrane region" description="Helical" evidence="2">
    <location>
        <begin position="46"/>
        <end position="68"/>
    </location>
</feature>